<proteinExistence type="predicted"/>
<evidence type="ECO:0000313" key="1">
    <source>
        <dbReference type="EMBL" id="MDK4291102.1"/>
    </source>
</evidence>
<dbReference type="EMBL" id="JASNUQ010000023">
    <property type="protein sequence ID" value="MDK4291102.1"/>
    <property type="molecule type" value="Genomic_DNA"/>
</dbReference>
<accession>A0ABT7G047</accession>
<evidence type="ECO:0000313" key="2">
    <source>
        <dbReference type="Proteomes" id="UP001239759"/>
    </source>
</evidence>
<keyword evidence="2" id="KW-1185">Reference proteome</keyword>
<protein>
    <submittedName>
        <fullName evidence="1">Uncharacterized protein</fullName>
    </submittedName>
</protein>
<dbReference type="RefSeq" id="WP_284573283.1">
    <property type="nucleotide sequence ID" value="NZ_JASNUQ010000023.1"/>
</dbReference>
<reference evidence="1 2" key="1">
    <citation type="submission" date="2023-05" db="EMBL/GenBank/DDBJ databases">
        <title>Metabolic capabilities are highly conserved among human nasal-associated Corynebacterium species in pangenomic analyses.</title>
        <authorList>
            <person name="Tran T.H."/>
            <person name="Roberts A.Q."/>
            <person name="Escapa I.F."/>
            <person name="Gao W."/>
            <person name="Conlan S."/>
            <person name="Kong H."/>
            <person name="Segre J.A."/>
            <person name="Kelly M.S."/>
            <person name="Lemon K.P."/>
        </authorList>
    </citation>
    <scope>NUCLEOTIDE SEQUENCE [LARGE SCALE GENOMIC DNA]</scope>
    <source>
        <strain evidence="1 2">KPL3772</strain>
    </source>
</reference>
<organism evidence="1 2">
    <name type="scientific">Corynebacterium pseudodiphtheriticum</name>
    <dbReference type="NCBI Taxonomy" id="37637"/>
    <lineage>
        <taxon>Bacteria</taxon>
        <taxon>Bacillati</taxon>
        <taxon>Actinomycetota</taxon>
        <taxon>Actinomycetes</taxon>
        <taxon>Mycobacteriales</taxon>
        <taxon>Corynebacteriaceae</taxon>
        <taxon>Corynebacterium</taxon>
    </lineage>
</organism>
<name>A0ABT7G047_9CORY</name>
<comment type="caution">
    <text evidence="1">The sequence shown here is derived from an EMBL/GenBank/DDBJ whole genome shotgun (WGS) entry which is preliminary data.</text>
</comment>
<gene>
    <name evidence="1" type="ORF">QPX23_10335</name>
</gene>
<dbReference type="Proteomes" id="UP001239759">
    <property type="component" value="Unassembled WGS sequence"/>
</dbReference>
<sequence>MQFSGYKLQPNCAVVLDDVVFEFNDAFNFEAENSETAFTRAENWALRIDKLRHSNAFLVSDDAKLTIDDDTEILAFYQSPPREEQFKALERAQKIWRQLGVLDIPIEQAPDRAAELQLKLAA</sequence>